<comment type="caution">
    <text evidence="1">The sequence shown here is derived from an EMBL/GenBank/DDBJ whole genome shotgun (WGS) entry which is preliminary data.</text>
</comment>
<protein>
    <submittedName>
        <fullName evidence="1">Uncharacterized protein</fullName>
    </submittedName>
</protein>
<accession>A0A9P7UDC0</accession>
<name>A0A9P7UDC0_9PEZI</name>
<reference evidence="1" key="1">
    <citation type="submission" date="2021-05" db="EMBL/GenBank/DDBJ databases">
        <title>Comparative genomics of three Colletotrichum scovillei strains and genetic complementation revealed genes involved fungal growth and virulence on chili pepper.</title>
        <authorList>
            <person name="Hsieh D.-K."/>
            <person name="Chuang S.-C."/>
            <person name="Chen C.-Y."/>
            <person name="Chao Y.-T."/>
            <person name="Lu M.-Y.J."/>
            <person name="Lee M.-H."/>
            <person name="Shih M.-C."/>
        </authorList>
    </citation>
    <scope>NUCLEOTIDE SEQUENCE</scope>
    <source>
        <strain evidence="1">Coll-153</strain>
    </source>
</reference>
<keyword evidence="2" id="KW-1185">Reference proteome</keyword>
<proteinExistence type="predicted"/>
<organism evidence="1 2">
    <name type="scientific">Colletotrichum scovillei</name>
    <dbReference type="NCBI Taxonomy" id="1209932"/>
    <lineage>
        <taxon>Eukaryota</taxon>
        <taxon>Fungi</taxon>
        <taxon>Dikarya</taxon>
        <taxon>Ascomycota</taxon>
        <taxon>Pezizomycotina</taxon>
        <taxon>Sordariomycetes</taxon>
        <taxon>Hypocreomycetidae</taxon>
        <taxon>Glomerellales</taxon>
        <taxon>Glomerellaceae</taxon>
        <taxon>Colletotrichum</taxon>
        <taxon>Colletotrichum acutatum species complex</taxon>
    </lineage>
</organism>
<dbReference type="AlphaFoldDB" id="A0A9P7UDC0"/>
<dbReference type="Proteomes" id="UP000699042">
    <property type="component" value="Unassembled WGS sequence"/>
</dbReference>
<gene>
    <name evidence="1" type="ORF">JMJ77_011738</name>
</gene>
<evidence type="ECO:0000313" key="1">
    <source>
        <dbReference type="EMBL" id="KAG7043917.1"/>
    </source>
</evidence>
<dbReference type="EMBL" id="JAESDN010000011">
    <property type="protein sequence ID" value="KAG7043917.1"/>
    <property type="molecule type" value="Genomic_DNA"/>
</dbReference>
<sequence length="48" mass="5227">MPELSSSEERDGKEPQRNLAVRLVQETLFGGFCCCCCSLGAQTKGAEF</sequence>
<evidence type="ECO:0000313" key="2">
    <source>
        <dbReference type="Proteomes" id="UP000699042"/>
    </source>
</evidence>